<dbReference type="GO" id="GO:0003723">
    <property type="term" value="F:RNA binding"/>
    <property type="evidence" value="ECO:0007669"/>
    <property type="project" value="InterPro"/>
</dbReference>
<evidence type="ECO:0000256" key="3">
    <source>
        <dbReference type="PROSITE-ProRule" id="PRU00169"/>
    </source>
</evidence>
<dbReference type="InterPro" id="IPR001789">
    <property type="entry name" value="Sig_transdc_resp-reg_receiver"/>
</dbReference>
<name>L1QHM7_9CLOT</name>
<dbReference type="PANTHER" id="PTHR43367:SF1">
    <property type="entry name" value="TWO-COMPONENT RESPONSE REGULATOR-LIKE APRR6-RELATED"/>
    <property type="match status" value="1"/>
</dbReference>
<dbReference type="InterPro" id="IPR011006">
    <property type="entry name" value="CheY-like_superfamily"/>
</dbReference>
<dbReference type="HOGENOM" id="CLU_000445_65_2_9"/>
<evidence type="ECO:0000256" key="2">
    <source>
        <dbReference type="ARBA" id="ARBA00024867"/>
    </source>
</evidence>
<dbReference type="STRING" id="545697.HMPREF0216_01380"/>
<evidence type="ECO:0000259" key="5">
    <source>
        <dbReference type="PROSITE" id="PS50921"/>
    </source>
</evidence>
<evidence type="ECO:0000256" key="1">
    <source>
        <dbReference type="ARBA" id="ARBA00018672"/>
    </source>
</evidence>
<gene>
    <name evidence="6" type="ORF">HMPREF0216_01380</name>
</gene>
<protein>
    <recommendedName>
        <fullName evidence="1">Stage 0 sporulation protein A homolog</fullName>
    </recommendedName>
</protein>
<dbReference type="EMBL" id="AMEZ01000035">
    <property type="protein sequence ID" value="EKY27431.1"/>
    <property type="molecule type" value="Genomic_DNA"/>
</dbReference>
<comment type="function">
    <text evidence="2">May play the central regulatory role in sporulation. It may be an element of the effector pathway responsible for the activation of sporulation genes in response to nutritional stress. Spo0A may act in concert with spo0H (a sigma factor) to control the expression of some genes that are critical to the sporulation process.</text>
</comment>
<dbReference type="GO" id="GO:0000160">
    <property type="term" value="P:phosphorelay signal transduction system"/>
    <property type="evidence" value="ECO:0007669"/>
    <property type="project" value="InterPro"/>
</dbReference>
<dbReference type="InterPro" id="IPR005561">
    <property type="entry name" value="ANTAR"/>
</dbReference>
<evidence type="ECO:0000313" key="7">
    <source>
        <dbReference type="Proteomes" id="UP000010420"/>
    </source>
</evidence>
<proteinExistence type="predicted"/>
<dbReference type="PATRIC" id="fig|545697.3.peg.1359"/>
<comment type="caution">
    <text evidence="6">The sequence shown here is derived from an EMBL/GenBank/DDBJ whole genome shotgun (WGS) entry which is preliminary data.</text>
</comment>
<dbReference type="PANTHER" id="PTHR43367">
    <property type="match status" value="1"/>
</dbReference>
<evidence type="ECO:0000259" key="4">
    <source>
        <dbReference type="PROSITE" id="PS50110"/>
    </source>
</evidence>
<dbReference type="PROSITE" id="PS50921">
    <property type="entry name" value="ANTAR"/>
    <property type="match status" value="1"/>
</dbReference>
<dbReference type="PIRSF" id="PIRSF036382">
    <property type="entry name" value="RR_antiterm"/>
    <property type="match status" value="1"/>
</dbReference>
<dbReference type="PROSITE" id="PS50110">
    <property type="entry name" value="RESPONSE_REGULATORY"/>
    <property type="match status" value="1"/>
</dbReference>
<dbReference type="InterPro" id="IPR036388">
    <property type="entry name" value="WH-like_DNA-bd_sf"/>
</dbReference>
<dbReference type="Proteomes" id="UP000010420">
    <property type="component" value="Unassembled WGS sequence"/>
</dbReference>
<accession>L1QHM7</accession>
<dbReference type="eggNOG" id="COG3707">
    <property type="taxonomic scope" value="Bacteria"/>
</dbReference>
<organism evidence="6 7">
    <name type="scientific">Clostridium celatum DSM 1785</name>
    <dbReference type="NCBI Taxonomy" id="545697"/>
    <lineage>
        <taxon>Bacteria</taxon>
        <taxon>Bacillati</taxon>
        <taxon>Bacillota</taxon>
        <taxon>Clostridia</taxon>
        <taxon>Eubacteriales</taxon>
        <taxon>Clostridiaceae</taxon>
        <taxon>Clostridium</taxon>
    </lineage>
</organism>
<dbReference type="Gene3D" id="1.10.10.10">
    <property type="entry name" value="Winged helix-like DNA-binding domain superfamily/Winged helix DNA-binding domain"/>
    <property type="match status" value="1"/>
</dbReference>
<reference evidence="6 7" key="1">
    <citation type="submission" date="2012-05" db="EMBL/GenBank/DDBJ databases">
        <authorList>
            <person name="Weinstock G."/>
            <person name="Sodergren E."/>
            <person name="Lobos E.A."/>
            <person name="Fulton L."/>
            <person name="Fulton R."/>
            <person name="Courtney L."/>
            <person name="Fronick C."/>
            <person name="O'Laughlin M."/>
            <person name="Godfrey J."/>
            <person name="Wilson R.M."/>
            <person name="Miner T."/>
            <person name="Farmer C."/>
            <person name="Delehaunty K."/>
            <person name="Cordes M."/>
            <person name="Minx P."/>
            <person name="Tomlinson C."/>
            <person name="Chen J."/>
            <person name="Wollam A."/>
            <person name="Pepin K.H."/>
            <person name="Bhonagiri V."/>
            <person name="Zhang X."/>
            <person name="Suruliraj S."/>
            <person name="Warren W."/>
            <person name="Mitreva M."/>
            <person name="Mardis E.R."/>
            <person name="Wilson R.K."/>
        </authorList>
    </citation>
    <scope>NUCLEOTIDE SEQUENCE [LARGE SCALE GENOMIC DNA]</scope>
    <source>
        <strain evidence="6 7">DSM 1785</strain>
    </source>
</reference>
<sequence length="200" mass="22717">MYLSWYKGAIFIDSVLIVSSSKKGITFFTEMLSQNSYEEIVTVTNGGEARRLLVERDFDLCIINAPLVDEFGDEFASNIVSNGIGQAILVVKTDIYNEVSEKVEKLGVITIAKPMNRAIFWSALKIATATFNKISILKNENNKLLQKIEDIRMIDRAKCILIQYLNMTEAEAHRYIEKQAMDMRTTKRSIADGILKTYEN</sequence>
<feature type="domain" description="Response regulatory" evidence="4">
    <location>
        <begin position="14"/>
        <end position="128"/>
    </location>
</feature>
<keyword evidence="7" id="KW-1185">Reference proteome</keyword>
<feature type="domain" description="ANTAR" evidence="5">
    <location>
        <begin position="134"/>
        <end position="195"/>
    </location>
</feature>
<dbReference type="AlphaFoldDB" id="L1QHM7"/>
<dbReference type="SMART" id="SM01012">
    <property type="entry name" value="ANTAR"/>
    <property type="match status" value="1"/>
</dbReference>
<dbReference type="SUPFAM" id="SSF52172">
    <property type="entry name" value="CheY-like"/>
    <property type="match status" value="1"/>
</dbReference>
<evidence type="ECO:0000313" key="6">
    <source>
        <dbReference type="EMBL" id="EKY27431.1"/>
    </source>
</evidence>
<dbReference type="Pfam" id="PF03861">
    <property type="entry name" value="ANTAR"/>
    <property type="match status" value="1"/>
</dbReference>
<dbReference type="Gene3D" id="3.40.50.2300">
    <property type="match status" value="1"/>
</dbReference>
<dbReference type="InterPro" id="IPR008327">
    <property type="entry name" value="Sig_transdc_resp-reg_antiterm"/>
</dbReference>
<dbReference type="RefSeq" id="WP_005212605.1">
    <property type="nucleotide sequence ID" value="NZ_KB291627.1"/>
</dbReference>
<comment type="caution">
    <text evidence="3">Lacks conserved residue(s) required for the propagation of feature annotation.</text>
</comment>